<reference evidence="5 6" key="1">
    <citation type="submission" date="2015-04" db="EMBL/GenBank/DDBJ databases">
        <title>The draft genome sequence of Erythrobacr gangjinensis K7-2.</title>
        <authorList>
            <person name="Zhuang L."/>
            <person name="Liu Y."/>
            <person name="Shao Z."/>
        </authorList>
    </citation>
    <scope>NUCLEOTIDE SEQUENCE [LARGE SCALE GENOMIC DNA]</scope>
    <source>
        <strain evidence="5 6">K7-2</strain>
    </source>
</reference>
<evidence type="ECO:0000313" key="5">
    <source>
        <dbReference type="EMBL" id="KLE33539.1"/>
    </source>
</evidence>
<keyword evidence="4" id="KW-0804">Transcription</keyword>
<dbReference type="InterPro" id="IPR014284">
    <property type="entry name" value="RNA_pol_sigma-70_dom"/>
</dbReference>
<dbReference type="Proteomes" id="UP000053070">
    <property type="component" value="Unassembled WGS sequence"/>
</dbReference>
<dbReference type="InterPro" id="IPR039425">
    <property type="entry name" value="RNA_pol_sigma-70-like"/>
</dbReference>
<dbReference type="InterPro" id="IPR013325">
    <property type="entry name" value="RNA_pol_sigma_r2"/>
</dbReference>
<dbReference type="PATRIC" id="fig|502682.8.peg.1323"/>
<dbReference type="GO" id="GO:0016987">
    <property type="term" value="F:sigma factor activity"/>
    <property type="evidence" value="ECO:0007669"/>
    <property type="project" value="UniProtKB-KW"/>
</dbReference>
<gene>
    <name evidence="5" type="ORF">AAW01_06485</name>
</gene>
<dbReference type="SUPFAM" id="SSF88659">
    <property type="entry name" value="Sigma3 and sigma4 domains of RNA polymerase sigma factors"/>
    <property type="match status" value="1"/>
</dbReference>
<dbReference type="EMBL" id="LBHC01000001">
    <property type="protein sequence ID" value="KLE33539.1"/>
    <property type="molecule type" value="Genomic_DNA"/>
</dbReference>
<evidence type="ECO:0000313" key="6">
    <source>
        <dbReference type="Proteomes" id="UP000053070"/>
    </source>
</evidence>
<dbReference type="GO" id="GO:0003677">
    <property type="term" value="F:DNA binding"/>
    <property type="evidence" value="ECO:0007669"/>
    <property type="project" value="InterPro"/>
</dbReference>
<dbReference type="InterPro" id="IPR013324">
    <property type="entry name" value="RNA_pol_sigma_r3/r4-like"/>
</dbReference>
<dbReference type="InterPro" id="IPR013249">
    <property type="entry name" value="RNA_pol_sigma70_r4_t2"/>
</dbReference>
<organism evidence="5 6">
    <name type="scientific">Aurantiacibacter gangjinensis</name>
    <dbReference type="NCBI Taxonomy" id="502682"/>
    <lineage>
        <taxon>Bacteria</taxon>
        <taxon>Pseudomonadati</taxon>
        <taxon>Pseudomonadota</taxon>
        <taxon>Alphaproteobacteria</taxon>
        <taxon>Sphingomonadales</taxon>
        <taxon>Erythrobacteraceae</taxon>
        <taxon>Aurantiacibacter</taxon>
    </lineage>
</organism>
<accession>A0A0G9MSJ2</accession>
<keyword evidence="2" id="KW-0805">Transcription regulation</keyword>
<keyword evidence="6" id="KW-1185">Reference proteome</keyword>
<comment type="caution">
    <text evidence="5">The sequence shown here is derived from an EMBL/GenBank/DDBJ whole genome shotgun (WGS) entry which is preliminary data.</text>
</comment>
<dbReference type="PANTHER" id="PTHR43133:SF62">
    <property type="entry name" value="RNA POLYMERASE SIGMA FACTOR SIGZ"/>
    <property type="match status" value="1"/>
</dbReference>
<comment type="similarity">
    <text evidence="1">Belongs to the sigma-70 factor family. ECF subfamily.</text>
</comment>
<dbReference type="STRING" id="502682.BMF35_a0299"/>
<dbReference type="InterPro" id="IPR036388">
    <property type="entry name" value="WH-like_DNA-bd_sf"/>
</dbReference>
<evidence type="ECO:0000256" key="1">
    <source>
        <dbReference type="ARBA" id="ARBA00010641"/>
    </source>
</evidence>
<evidence type="ECO:0000256" key="3">
    <source>
        <dbReference type="ARBA" id="ARBA00023082"/>
    </source>
</evidence>
<keyword evidence="3" id="KW-0731">Sigma factor</keyword>
<dbReference type="KEGG" id="egn:BMF35_a0299"/>
<dbReference type="AlphaFoldDB" id="A0A0G9MSJ2"/>
<dbReference type="Gene3D" id="1.10.1740.10">
    <property type="match status" value="1"/>
</dbReference>
<sequence length="190" mass="21017">MSADERDHAREALNAAIARLAGGDRAALEEIYHATSRKLFGICLRILGDEKDAEDALQDVYIDLYRRAGRYDPDRASPISWLACMARNRAIDRLRSGGKVRAGAVPEDAALDVEDEAVPADERIVLDQRDARIHHCLGRLEKKQASAIRRAFLGGATYVQLAEDDGVPLSTVKSRVHRGLAKLKECLERS</sequence>
<dbReference type="Pfam" id="PF08281">
    <property type="entry name" value="Sigma70_r4_2"/>
    <property type="match status" value="1"/>
</dbReference>
<dbReference type="NCBIfam" id="TIGR02937">
    <property type="entry name" value="sigma70-ECF"/>
    <property type="match status" value="1"/>
</dbReference>
<dbReference type="RefSeq" id="WP_047006388.1">
    <property type="nucleotide sequence ID" value="NZ_CP018097.1"/>
</dbReference>
<dbReference type="CDD" id="cd06171">
    <property type="entry name" value="Sigma70_r4"/>
    <property type="match status" value="1"/>
</dbReference>
<proteinExistence type="inferred from homology"/>
<dbReference type="InterPro" id="IPR007627">
    <property type="entry name" value="RNA_pol_sigma70_r2"/>
</dbReference>
<dbReference type="SUPFAM" id="SSF88946">
    <property type="entry name" value="Sigma2 domain of RNA polymerase sigma factors"/>
    <property type="match status" value="1"/>
</dbReference>
<evidence type="ECO:0000256" key="2">
    <source>
        <dbReference type="ARBA" id="ARBA00023015"/>
    </source>
</evidence>
<protein>
    <submittedName>
        <fullName evidence="5">RNA polymerase sigma factor</fullName>
    </submittedName>
</protein>
<name>A0A0G9MSJ2_9SPHN</name>
<evidence type="ECO:0000256" key="4">
    <source>
        <dbReference type="ARBA" id="ARBA00023163"/>
    </source>
</evidence>
<dbReference type="Pfam" id="PF04542">
    <property type="entry name" value="Sigma70_r2"/>
    <property type="match status" value="1"/>
</dbReference>
<dbReference type="PANTHER" id="PTHR43133">
    <property type="entry name" value="RNA POLYMERASE ECF-TYPE SIGMA FACTO"/>
    <property type="match status" value="1"/>
</dbReference>
<dbReference type="GO" id="GO:0006352">
    <property type="term" value="P:DNA-templated transcription initiation"/>
    <property type="evidence" value="ECO:0007669"/>
    <property type="project" value="InterPro"/>
</dbReference>
<dbReference type="Gene3D" id="1.10.10.10">
    <property type="entry name" value="Winged helix-like DNA-binding domain superfamily/Winged helix DNA-binding domain"/>
    <property type="match status" value="1"/>
</dbReference>